<dbReference type="AlphaFoldDB" id="A0AAW0C7V9"/>
<dbReference type="EMBL" id="JAYKXP010000054">
    <property type="protein sequence ID" value="KAK7035314.1"/>
    <property type="molecule type" value="Genomic_DNA"/>
</dbReference>
<protein>
    <submittedName>
        <fullName evidence="2">Uncharacterized protein</fullName>
    </submittedName>
</protein>
<evidence type="ECO:0000313" key="2">
    <source>
        <dbReference type="EMBL" id="KAK7035314.1"/>
    </source>
</evidence>
<comment type="caution">
    <text evidence="2">The sequence shown here is derived from an EMBL/GenBank/DDBJ whole genome shotgun (WGS) entry which is preliminary data.</text>
</comment>
<name>A0AAW0C7V9_9AGAR</name>
<sequence>MSRAKRRRIQKNTYQDRVRFEDDEEDIPYREEGVNLAGGRNILHASPGKGRHWSAGVEWNNLSIEGFGDWEGLQGGEEKLAEGMDEIMEDEWEDVPDGDNTAGVDAFTEEQEATYDDLLGRTEEASKPVNIPEENDLVDTGTLPKKRARKSYKAVGPVVSCLVREYTR</sequence>
<evidence type="ECO:0000256" key="1">
    <source>
        <dbReference type="SAM" id="MobiDB-lite"/>
    </source>
</evidence>
<reference evidence="2 3" key="1">
    <citation type="submission" date="2024-01" db="EMBL/GenBank/DDBJ databases">
        <title>A draft genome for a cacao thread blight-causing isolate of Paramarasmius palmivorus.</title>
        <authorList>
            <person name="Baruah I.K."/>
            <person name="Bukari Y."/>
            <person name="Amoako-Attah I."/>
            <person name="Meinhardt L.W."/>
            <person name="Bailey B.A."/>
            <person name="Cohen S.P."/>
        </authorList>
    </citation>
    <scope>NUCLEOTIDE SEQUENCE [LARGE SCALE GENOMIC DNA]</scope>
    <source>
        <strain evidence="2 3">GH-12</strain>
    </source>
</reference>
<gene>
    <name evidence="2" type="ORF">VNI00_012081</name>
</gene>
<organism evidence="2 3">
    <name type="scientific">Paramarasmius palmivorus</name>
    <dbReference type="NCBI Taxonomy" id="297713"/>
    <lineage>
        <taxon>Eukaryota</taxon>
        <taxon>Fungi</taxon>
        <taxon>Dikarya</taxon>
        <taxon>Basidiomycota</taxon>
        <taxon>Agaricomycotina</taxon>
        <taxon>Agaricomycetes</taxon>
        <taxon>Agaricomycetidae</taxon>
        <taxon>Agaricales</taxon>
        <taxon>Marasmiineae</taxon>
        <taxon>Marasmiaceae</taxon>
        <taxon>Paramarasmius</taxon>
    </lineage>
</organism>
<keyword evidence="3" id="KW-1185">Reference proteome</keyword>
<feature type="region of interest" description="Disordered" evidence="1">
    <location>
        <begin position="121"/>
        <end position="143"/>
    </location>
</feature>
<evidence type="ECO:0000313" key="3">
    <source>
        <dbReference type="Proteomes" id="UP001383192"/>
    </source>
</evidence>
<accession>A0AAW0C7V9</accession>
<proteinExistence type="predicted"/>
<dbReference type="Proteomes" id="UP001383192">
    <property type="component" value="Unassembled WGS sequence"/>
</dbReference>